<keyword evidence="2" id="KW-1185">Reference proteome</keyword>
<feature type="compositionally biased region" description="Basic and acidic residues" evidence="1">
    <location>
        <begin position="31"/>
        <end position="51"/>
    </location>
</feature>
<protein>
    <submittedName>
        <fullName evidence="3">Uncharacterized protein</fullName>
    </submittedName>
</protein>
<feature type="compositionally biased region" description="Polar residues" evidence="1">
    <location>
        <begin position="1"/>
        <end position="12"/>
    </location>
</feature>
<feature type="compositionally biased region" description="Polar residues" evidence="1">
    <location>
        <begin position="59"/>
        <end position="69"/>
    </location>
</feature>
<evidence type="ECO:0000256" key="1">
    <source>
        <dbReference type="SAM" id="MobiDB-lite"/>
    </source>
</evidence>
<dbReference type="AlphaFoldDB" id="A0A1I7X6N0"/>
<reference evidence="3" key="1">
    <citation type="submission" date="2016-11" db="UniProtKB">
        <authorList>
            <consortium name="WormBaseParasite"/>
        </authorList>
    </citation>
    <scope>IDENTIFICATION</scope>
</reference>
<proteinExistence type="predicted"/>
<sequence>MNGQKQSASALTNRAVPLQYHGRSQSQLTNNERRNAASRRPTEPNTRDQQREGIPPPTNRTVIHNNEIC</sequence>
<accession>A0A1I7X6N0</accession>
<evidence type="ECO:0000313" key="3">
    <source>
        <dbReference type="WBParaSite" id="Hba_13273"/>
    </source>
</evidence>
<evidence type="ECO:0000313" key="2">
    <source>
        <dbReference type="Proteomes" id="UP000095283"/>
    </source>
</evidence>
<dbReference type="Proteomes" id="UP000095283">
    <property type="component" value="Unplaced"/>
</dbReference>
<name>A0A1I7X6N0_HETBA</name>
<dbReference type="WBParaSite" id="Hba_13273">
    <property type="protein sequence ID" value="Hba_13273"/>
    <property type="gene ID" value="Hba_13273"/>
</dbReference>
<organism evidence="2 3">
    <name type="scientific">Heterorhabditis bacteriophora</name>
    <name type="common">Entomopathogenic nematode worm</name>
    <dbReference type="NCBI Taxonomy" id="37862"/>
    <lineage>
        <taxon>Eukaryota</taxon>
        <taxon>Metazoa</taxon>
        <taxon>Ecdysozoa</taxon>
        <taxon>Nematoda</taxon>
        <taxon>Chromadorea</taxon>
        <taxon>Rhabditida</taxon>
        <taxon>Rhabditina</taxon>
        <taxon>Rhabditomorpha</taxon>
        <taxon>Strongyloidea</taxon>
        <taxon>Heterorhabditidae</taxon>
        <taxon>Heterorhabditis</taxon>
    </lineage>
</organism>
<feature type="region of interest" description="Disordered" evidence="1">
    <location>
        <begin position="1"/>
        <end position="69"/>
    </location>
</feature>